<dbReference type="InterPro" id="IPR038208">
    <property type="entry name" value="Tscrpt_reg_Crl_sf"/>
</dbReference>
<keyword evidence="2 5" id="KW-0805">Transcription regulation</keyword>
<dbReference type="HAMAP" id="MF_01178">
    <property type="entry name" value="Crl"/>
    <property type="match status" value="1"/>
</dbReference>
<comment type="function">
    <text evidence="5">Binds to the sigma-S subunit of RNA polymerase, activating expression of sigma-S-regulated genes. Stimulates RNA polymerase holoenzyme formation and may bind to several other sigma factors, such as sigma-70 and sigma-32.</text>
</comment>
<dbReference type="InterPro" id="IPR009986">
    <property type="entry name" value="Tscrpt_reg_Crl"/>
</dbReference>
<protein>
    <recommendedName>
        <fullName evidence="5">Sigma factor-binding protein Crl</fullName>
    </recommendedName>
</protein>
<keyword evidence="1 5" id="KW-0963">Cytoplasm</keyword>
<accession>A0A090S420</accession>
<evidence type="ECO:0000256" key="4">
    <source>
        <dbReference type="ARBA" id="ARBA00023163"/>
    </source>
</evidence>
<evidence type="ECO:0000313" key="6">
    <source>
        <dbReference type="EMBL" id="GAL22450.1"/>
    </source>
</evidence>
<evidence type="ECO:0000256" key="5">
    <source>
        <dbReference type="HAMAP-Rule" id="MF_01178"/>
    </source>
</evidence>
<name>A0A090S420_9VIBR</name>
<keyword evidence="3 5" id="KW-0010">Activator</keyword>
<dbReference type="OrthoDB" id="6428303at2"/>
<reference evidence="6 7" key="1">
    <citation type="submission" date="2014-09" db="EMBL/GenBank/DDBJ databases">
        <title>Vibrio maritimus JCM 19235. (C45) whole genome shotgun sequence.</title>
        <authorList>
            <person name="Sawabe T."/>
            <person name="Meirelles P."/>
            <person name="Nakanishi M."/>
            <person name="Sayaka M."/>
            <person name="Hattori M."/>
            <person name="Ohkuma M."/>
        </authorList>
    </citation>
    <scope>NUCLEOTIDE SEQUENCE [LARGE SCALE GENOMIC DNA]</scope>
    <source>
        <strain evidence="7">JCM19235</strain>
    </source>
</reference>
<dbReference type="GO" id="GO:0045893">
    <property type="term" value="P:positive regulation of DNA-templated transcription"/>
    <property type="evidence" value="ECO:0007669"/>
    <property type="project" value="UniProtKB-UniRule"/>
</dbReference>
<keyword evidence="4 5" id="KW-0804">Transcription</keyword>
<dbReference type="GO" id="GO:0005737">
    <property type="term" value="C:cytoplasm"/>
    <property type="evidence" value="ECO:0007669"/>
    <property type="project" value="UniProtKB-SubCell"/>
</dbReference>
<evidence type="ECO:0000256" key="2">
    <source>
        <dbReference type="ARBA" id="ARBA00023015"/>
    </source>
</evidence>
<evidence type="ECO:0000256" key="3">
    <source>
        <dbReference type="ARBA" id="ARBA00023159"/>
    </source>
</evidence>
<feature type="region of interest" description="Essential for activity" evidence="5">
    <location>
        <begin position="100"/>
        <end position="123"/>
    </location>
</feature>
<comment type="subcellular location">
    <subcellularLocation>
        <location evidence="5">Cytoplasm</location>
    </subcellularLocation>
</comment>
<evidence type="ECO:0000313" key="7">
    <source>
        <dbReference type="Proteomes" id="UP000029228"/>
    </source>
</evidence>
<gene>
    <name evidence="5" type="primary">crl</name>
    <name evidence="6" type="ORF">JCM19235_3966</name>
</gene>
<comment type="similarity">
    <text evidence="5">Belongs to the Crl family.</text>
</comment>
<organism evidence="6 7">
    <name type="scientific">Vibrio maritimus</name>
    <dbReference type="NCBI Taxonomy" id="990268"/>
    <lineage>
        <taxon>Bacteria</taxon>
        <taxon>Pseudomonadati</taxon>
        <taxon>Pseudomonadota</taxon>
        <taxon>Gammaproteobacteria</taxon>
        <taxon>Vibrionales</taxon>
        <taxon>Vibrionaceae</taxon>
        <taxon>Vibrio</taxon>
    </lineage>
</organism>
<evidence type="ECO:0000256" key="1">
    <source>
        <dbReference type="ARBA" id="ARBA00022490"/>
    </source>
</evidence>
<dbReference type="Gene3D" id="3.30.310.230">
    <property type="entry name" value="Sigma factor-binding protein Crl monomer"/>
    <property type="match status" value="1"/>
</dbReference>
<dbReference type="Proteomes" id="UP000029228">
    <property type="component" value="Unassembled WGS sequence"/>
</dbReference>
<dbReference type="NCBIfam" id="NF008217">
    <property type="entry name" value="PRK10984.1"/>
    <property type="match status" value="1"/>
</dbReference>
<keyword evidence="7" id="KW-1185">Reference proteome</keyword>
<proteinExistence type="inferred from homology"/>
<dbReference type="STRING" id="990268.JCM19235_3966"/>
<dbReference type="Pfam" id="PF07417">
    <property type="entry name" value="Crl"/>
    <property type="match status" value="1"/>
</dbReference>
<dbReference type="EMBL" id="BBMR01000013">
    <property type="protein sequence ID" value="GAL22450.1"/>
    <property type="molecule type" value="Genomic_DNA"/>
</dbReference>
<comment type="caution">
    <text evidence="6">The sequence shown here is derived from an EMBL/GenBank/DDBJ whole genome shotgun (WGS) entry which is preliminary data.</text>
</comment>
<dbReference type="AlphaFoldDB" id="A0A090S420"/>
<sequence>MSEAAKTPTHYRLVAALKAIGPYLRETLCKDGAYHFDCLSVCVDDTKSPEDREFWGWWLDLTLVDDQFEATYQIGRYNQTGEWILESAPKSAVSEINRTQEVFHEKLVKTLSEKFELSVSIHDDSVEFV</sequence>